<comment type="similarity">
    <text evidence="1">Belongs to the 'phage' integrase family.</text>
</comment>
<dbReference type="EMBL" id="JACEZU010000016">
    <property type="protein sequence ID" value="MBA5690283.1"/>
    <property type="molecule type" value="Genomic_DNA"/>
</dbReference>
<gene>
    <name evidence="6" type="ORF">H3H39_24855</name>
</gene>
<dbReference type="InterPro" id="IPR025166">
    <property type="entry name" value="Integrase_DNA_bind_dom"/>
</dbReference>
<dbReference type="Pfam" id="PF22022">
    <property type="entry name" value="Phage_int_M"/>
    <property type="match status" value="1"/>
</dbReference>
<dbReference type="InterPro" id="IPR038488">
    <property type="entry name" value="Integrase_DNA-bd_sf"/>
</dbReference>
<dbReference type="InterPro" id="IPR002104">
    <property type="entry name" value="Integrase_catalytic"/>
</dbReference>
<dbReference type="GO" id="GO:0015074">
    <property type="term" value="P:DNA integration"/>
    <property type="evidence" value="ECO:0007669"/>
    <property type="project" value="UniProtKB-KW"/>
</dbReference>
<reference evidence="6 7" key="1">
    <citation type="submission" date="2020-07" db="EMBL/GenBank/DDBJ databases">
        <title>Novel species isolated from subtropical streams in China.</title>
        <authorList>
            <person name="Lu H."/>
        </authorList>
    </citation>
    <scope>NUCLEOTIDE SEQUENCE [LARGE SCALE GENOMIC DNA]</scope>
    <source>
        <strain evidence="6 7">LX47W</strain>
    </source>
</reference>
<sequence>MAIVLEKLKALSVAKLEAPGYYGDGGGLWLQVSKTKTKSWIFRYTLNKKQREMGLGSLLTVSLAEAREKAKACRLLVLDGIDPLAEREARKQRLAVTKAKLITFDQCAKRYIAAHRASWKNLKHASQWENTLATYASPVIGCLPVAEVDTALIVKLLSQIWEEKTETATRLRGRIECILDWAAVNKFRQGDNPARWRGHLDHLLANPNKIAPVKNHPALPWQEIGAFMTKLRERDGIAARAVEFAILTACRSGEVRGAKWCEFDLLSAIWTIPAARMKAGKEHRVPLSSAAIQVLESLPKEGEVVFHGRNVESHLSDMSLTAVLRRMDRADITIHGFRSTFRDWCAESPSNSFSREVCEHALAHSLPDKVEAAYRRGDLLEKRVLLMSAWAKYCSTH</sequence>
<dbReference type="SUPFAM" id="SSF56349">
    <property type="entry name" value="DNA breaking-rejoining enzymes"/>
    <property type="match status" value="1"/>
</dbReference>
<dbReference type="InterPro" id="IPR010998">
    <property type="entry name" value="Integrase_recombinase_N"/>
</dbReference>
<dbReference type="PANTHER" id="PTHR30629">
    <property type="entry name" value="PROPHAGE INTEGRASE"/>
    <property type="match status" value="1"/>
</dbReference>
<feature type="domain" description="Tyr recombinase" evidence="5">
    <location>
        <begin position="214"/>
        <end position="387"/>
    </location>
</feature>
<dbReference type="InterPro" id="IPR013762">
    <property type="entry name" value="Integrase-like_cat_sf"/>
</dbReference>
<keyword evidence="7" id="KW-1185">Reference proteome</keyword>
<dbReference type="Pfam" id="PF00589">
    <property type="entry name" value="Phage_integrase"/>
    <property type="match status" value="1"/>
</dbReference>
<dbReference type="InterPro" id="IPR053876">
    <property type="entry name" value="Phage_int_M"/>
</dbReference>
<dbReference type="InterPro" id="IPR050808">
    <property type="entry name" value="Phage_Integrase"/>
</dbReference>
<dbReference type="Pfam" id="PF13356">
    <property type="entry name" value="Arm-DNA-bind_3"/>
    <property type="match status" value="1"/>
</dbReference>
<dbReference type="RefSeq" id="WP_182157087.1">
    <property type="nucleotide sequence ID" value="NZ_JACEZU010000016.1"/>
</dbReference>
<name>A0A7W2FEK7_9BURK</name>
<dbReference type="AlphaFoldDB" id="A0A7W2FEK7"/>
<dbReference type="Gene3D" id="1.10.443.10">
    <property type="entry name" value="Intergrase catalytic core"/>
    <property type="match status" value="1"/>
</dbReference>
<dbReference type="PROSITE" id="PS51898">
    <property type="entry name" value="TYR_RECOMBINASE"/>
    <property type="match status" value="1"/>
</dbReference>
<dbReference type="Gene3D" id="1.10.150.130">
    <property type="match status" value="1"/>
</dbReference>
<keyword evidence="2" id="KW-0229">DNA integration</keyword>
<proteinExistence type="inferred from homology"/>
<dbReference type="Gene3D" id="3.30.160.390">
    <property type="entry name" value="Integrase, DNA-binding domain"/>
    <property type="match status" value="1"/>
</dbReference>
<evidence type="ECO:0000256" key="3">
    <source>
        <dbReference type="ARBA" id="ARBA00023125"/>
    </source>
</evidence>
<keyword evidence="3 6" id="KW-0238">DNA-binding</keyword>
<evidence type="ECO:0000313" key="6">
    <source>
        <dbReference type="EMBL" id="MBA5690283.1"/>
    </source>
</evidence>
<accession>A0A7W2FEK7</accession>
<dbReference type="PANTHER" id="PTHR30629:SF2">
    <property type="entry name" value="PROPHAGE INTEGRASE INTS-RELATED"/>
    <property type="match status" value="1"/>
</dbReference>
<dbReference type="InterPro" id="IPR011010">
    <property type="entry name" value="DNA_brk_join_enz"/>
</dbReference>
<dbReference type="GO" id="GO:0006310">
    <property type="term" value="P:DNA recombination"/>
    <property type="evidence" value="ECO:0007669"/>
    <property type="project" value="UniProtKB-KW"/>
</dbReference>
<evidence type="ECO:0000259" key="5">
    <source>
        <dbReference type="PROSITE" id="PS51898"/>
    </source>
</evidence>
<organism evidence="6 7">
    <name type="scientific">Rugamonas apoptosis</name>
    <dbReference type="NCBI Taxonomy" id="2758570"/>
    <lineage>
        <taxon>Bacteria</taxon>
        <taxon>Pseudomonadati</taxon>
        <taxon>Pseudomonadota</taxon>
        <taxon>Betaproteobacteria</taxon>
        <taxon>Burkholderiales</taxon>
        <taxon>Oxalobacteraceae</taxon>
        <taxon>Telluria group</taxon>
        <taxon>Rugamonas</taxon>
    </lineage>
</organism>
<evidence type="ECO:0000256" key="4">
    <source>
        <dbReference type="ARBA" id="ARBA00023172"/>
    </source>
</evidence>
<evidence type="ECO:0000313" key="7">
    <source>
        <dbReference type="Proteomes" id="UP000573499"/>
    </source>
</evidence>
<keyword evidence="4" id="KW-0233">DNA recombination</keyword>
<dbReference type="CDD" id="cd00801">
    <property type="entry name" value="INT_P4_C"/>
    <property type="match status" value="1"/>
</dbReference>
<evidence type="ECO:0000256" key="2">
    <source>
        <dbReference type="ARBA" id="ARBA00022908"/>
    </source>
</evidence>
<evidence type="ECO:0000256" key="1">
    <source>
        <dbReference type="ARBA" id="ARBA00008857"/>
    </source>
</evidence>
<dbReference type="GO" id="GO:0003677">
    <property type="term" value="F:DNA binding"/>
    <property type="evidence" value="ECO:0007669"/>
    <property type="project" value="UniProtKB-KW"/>
</dbReference>
<protein>
    <submittedName>
        <fullName evidence="6">Integrase arm-type DNA-binding domain-containing protein</fullName>
    </submittedName>
</protein>
<dbReference type="Proteomes" id="UP000573499">
    <property type="component" value="Unassembled WGS sequence"/>
</dbReference>
<comment type="caution">
    <text evidence="6">The sequence shown here is derived from an EMBL/GenBank/DDBJ whole genome shotgun (WGS) entry which is preliminary data.</text>
</comment>